<proteinExistence type="predicted"/>
<dbReference type="PANTHER" id="PTHR22777">
    <property type="entry name" value="HEMOLYSIN-RELATED"/>
    <property type="match status" value="1"/>
</dbReference>
<dbReference type="GO" id="GO:0005886">
    <property type="term" value="C:plasma membrane"/>
    <property type="evidence" value="ECO:0007669"/>
    <property type="project" value="TreeGrafter"/>
</dbReference>
<feature type="domain" description="CNNM transmembrane" evidence="11">
    <location>
        <begin position="1"/>
        <end position="179"/>
    </location>
</feature>
<evidence type="ECO:0000256" key="4">
    <source>
        <dbReference type="ARBA" id="ARBA00022989"/>
    </source>
</evidence>
<accession>A0A8J6TAD2</accession>
<dbReference type="PROSITE" id="PS51371">
    <property type="entry name" value="CBS"/>
    <property type="match status" value="2"/>
</dbReference>
<dbReference type="InterPro" id="IPR044751">
    <property type="entry name" value="Ion_transp-like_CBS"/>
</dbReference>
<comment type="caution">
    <text evidence="12">The sequence shown here is derived from an EMBL/GenBank/DDBJ whole genome shotgun (WGS) entry which is preliminary data.</text>
</comment>
<keyword evidence="4 8" id="KW-1133">Transmembrane helix</keyword>
<dbReference type="PROSITE" id="PS51846">
    <property type="entry name" value="CNNM"/>
    <property type="match status" value="1"/>
</dbReference>
<sequence>MTLLLLYVALALGVSFVCSIMEAVLLSVTPSFVAHMERDCGEVGQKLRAYKDHVDQPLAAILSLNTIAHTVGAAGAGAQAAAVFGNAYVGIISGVLTFLILVISEIIPKTLGAVYWRQLTPVVVKMLGLTIRTMWPLVKMADGLTKLIARGKRNEFFHREEFIALAEAGVQEGALHEEESRILKSLFRFRQVRARDIMTPRTVIFALAETLTVAEALDAHPDPSFSRIPVYGKDRDEVTGFVLKSDVLLDAANLQGATSLSHMKRPIPVIPGDVPLHELFDRLLNERTHMALVADEYGGTEGLVTMEDVVETLLGLEIVDEVDKVQDMQELARRQWRKRALRQGIIPETANGEP</sequence>
<feature type="transmembrane region" description="Helical" evidence="9">
    <location>
        <begin position="87"/>
        <end position="107"/>
    </location>
</feature>
<evidence type="ECO:0000259" key="10">
    <source>
        <dbReference type="PROSITE" id="PS51371"/>
    </source>
</evidence>
<keyword evidence="5 7" id="KW-0129">CBS domain</keyword>
<feature type="domain" description="CBS" evidence="10">
    <location>
        <begin position="198"/>
        <end position="259"/>
    </location>
</feature>
<comment type="subcellular location">
    <subcellularLocation>
        <location evidence="1">Membrane</location>
        <topology evidence="1">Multi-pass membrane protein</topology>
    </subcellularLocation>
</comment>
<dbReference type="InterPro" id="IPR046342">
    <property type="entry name" value="CBS_dom_sf"/>
</dbReference>
<dbReference type="Pfam" id="PF00571">
    <property type="entry name" value="CBS"/>
    <property type="match status" value="1"/>
</dbReference>
<evidence type="ECO:0000256" key="3">
    <source>
        <dbReference type="ARBA" id="ARBA00022737"/>
    </source>
</evidence>
<evidence type="ECO:0000256" key="1">
    <source>
        <dbReference type="ARBA" id="ARBA00004141"/>
    </source>
</evidence>
<reference evidence="12 13" key="1">
    <citation type="submission" date="2020-08" db="EMBL/GenBank/DDBJ databases">
        <title>Bridging the membrane lipid divide: bacteria of the FCB group superphylum have the potential to synthesize archaeal ether lipids.</title>
        <authorList>
            <person name="Villanueva L."/>
            <person name="Von Meijenfeldt F.A.B."/>
            <person name="Westbye A.B."/>
            <person name="Yadav S."/>
            <person name="Hopmans E.C."/>
            <person name="Dutilh B.E."/>
            <person name="Sinninghe Damste J.S."/>
        </authorList>
    </citation>
    <scope>NUCLEOTIDE SEQUENCE [LARGE SCALE GENOMIC DNA]</scope>
    <source>
        <strain evidence="12">NIOZ-UU27</strain>
    </source>
</reference>
<organism evidence="12 13">
    <name type="scientific">Candidatus Desulfacyla euxinica</name>
    <dbReference type="NCBI Taxonomy" id="2841693"/>
    <lineage>
        <taxon>Bacteria</taxon>
        <taxon>Deltaproteobacteria</taxon>
        <taxon>Candidatus Desulfacyla</taxon>
    </lineage>
</organism>
<keyword evidence="2 8" id="KW-0812">Transmembrane</keyword>
<evidence type="ECO:0000259" key="11">
    <source>
        <dbReference type="PROSITE" id="PS51846"/>
    </source>
</evidence>
<gene>
    <name evidence="12" type="ORF">H8E19_16930</name>
</gene>
<keyword evidence="6 8" id="KW-0472">Membrane</keyword>
<dbReference type="InterPro" id="IPR002550">
    <property type="entry name" value="CNNM"/>
</dbReference>
<dbReference type="EMBL" id="JACNJD010000344">
    <property type="protein sequence ID" value="MBC8179091.1"/>
    <property type="molecule type" value="Genomic_DNA"/>
</dbReference>
<evidence type="ECO:0000256" key="2">
    <source>
        <dbReference type="ARBA" id="ARBA00022692"/>
    </source>
</evidence>
<dbReference type="AlphaFoldDB" id="A0A8J6TAD2"/>
<dbReference type="InterPro" id="IPR000644">
    <property type="entry name" value="CBS_dom"/>
</dbReference>
<feature type="domain" description="CBS" evidence="10">
    <location>
        <begin position="263"/>
        <end position="321"/>
    </location>
</feature>
<evidence type="ECO:0000256" key="5">
    <source>
        <dbReference type="ARBA" id="ARBA00023122"/>
    </source>
</evidence>
<name>A0A8J6TAD2_9DELT</name>
<protein>
    <submittedName>
        <fullName evidence="12">HlyC/CorC family transporter</fullName>
    </submittedName>
</protein>
<evidence type="ECO:0000313" key="13">
    <source>
        <dbReference type="Proteomes" id="UP000650524"/>
    </source>
</evidence>
<evidence type="ECO:0000313" key="12">
    <source>
        <dbReference type="EMBL" id="MBC8179091.1"/>
    </source>
</evidence>
<dbReference type="PANTHER" id="PTHR22777:SF4">
    <property type="entry name" value="UPF0053 PROTEIN SLL1254"/>
    <property type="match status" value="1"/>
</dbReference>
<dbReference type="SUPFAM" id="SSF54631">
    <property type="entry name" value="CBS-domain pair"/>
    <property type="match status" value="1"/>
</dbReference>
<dbReference type="Proteomes" id="UP000650524">
    <property type="component" value="Unassembled WGS sequence"/>
</dbReference>
<dbReference type="Gene3D" id="3.10.580.10">
    <property type="entry name" value="CBS-domain"/>
    <property type="match status" value="1"/>
</dbReference>
<keyword evidence="3" id="KW-0677">Repeat</keyword>
<evidence type="ECO:0000256" key="6">
    <source>
        <dbReference type="ARBA" id="ARBA00023136"/>
    </source>
</evidence>
<evidence type="ECO:0000256" key="7">
    <source>
        <dbReference type="PROSITE-ProRule" id="PRU00703"/>
    </source>
</evidence>
<dbReference type="CDD" id="cd04590">
    <property type="entry name" value="CBS_pair_CorC_HlyC_assoc"/>
    <property type="match status" value="1"/>
</dbReference>
<evidence type="ECO:0000256" key="9">
    <source>
        <dbReference type="SAM" id="Phobius"/>
    </source>
</evidence>
<evidence type="ECO:0000256" key="8">
    <source>
        <dbReference type="PROSITE-ProRule" id="PRU01193"/>
    </source>
</evidence>
<dbReference type="Pfam" id="PF01595">
    <property type="entry name" value="CNNM"/>
    <property type="match status" value="1"/>
</dbReference>